<protein>
    <recommendedName>
        <fullName evidence="3">Phage tail protein</fullName>
    </recommendedName>
</protein>
<dbReference type="Proteomes" id="UP000269693">
    <property type="component" value="Chromosome"/>
</dbReference>
<dbReference type="Pfam" id="PF17642">
    <property type="entry name" value="TssD"/>
    <property type="match status" value="1"/>
</dbReference>
<organism evidence="1 2">
    <name type="scientific">Tenacibaculum mesophilum</name>
    <dbReference type="NCBI Taxonomy" id="104268"/>
    <lineage>
        <taxon>Bacteria</taxon>
        <taxon>Pseudomonadati</taxon>
        <taxon>Bacteroidota</taxon>
        <taxon>Flavobacteriia</taxon>
        <taxon>Flavobacteriales</taxon>
        <taxon>Flavobacteriaceae</taxon>
        <taxon>Tenacibaculum</taxon>
    </lineage>
</organism>
<accession>A0ABM7CJ11</accession>
<reference evidence="1 2" key="1">
    <citation type="submission" date="2018-09" db="EMBL/GenBank/DDBJ databases">
        <title>Insights into the microbiota of Asian seabass (Lates calcarifer) with tenacibaculosis symptoms and description of sp. nov. Tenacibaculum singaporense.</title>
        <authorList>
            <person name="Miyake S."/>
            <person name="Soh M."/>
            <person name="Azman M.N."/>
            <person name="Ngoh S.Y."/>
            <person name="Orban L."/>
            <person name="Seedorf H."/>
        </authorList>
    </citation>
    <scope>NUCLEOTIDE SEQUENCE [LARGE SCALE GENOMIC DNA]</scope>
    <source>
        <strain evidence="1 2">DSM 13764</strain>
    </source>
</reference>
<name>A0ABM7CJ11_9FLAO</name>
<sequence>MNIKAKLFVCGEERELISTSLNYIRLTDWNGKPTSALMGGTFTVTFKPEMYDDTFIEWIIADRKDNKKIRHPFNLYLLRDGKVVFYEDDFDGVELFQYNFQDGVLINYHEVFDNQKGMQVTLTISPAMQDYRFFNNSTDWRRKSRTRYIKPWQESFIRPIEDTPHKAQEDTTPRVVKVNWINKSNEVVNSSHYEENLGLEIGLNNPNGGKVKISIAKKDNTNFDNNTKEIVLEEHVTGNKVTITDFKIKKEWEDFKNVEIDELVATATYFNSTKESTQLKIEPKPKILVNFRPNDNWKGEFGFDWIRINDTSLFRDTKFEDIISKQYKDSTHTILEKNPNQYKGHFKKDPNQFKKLKEKNYGSVKVPWKKVTDASGKQVDYTHYTEWMSLKKGKEAKVKIHIDVTEKGDYLLFEDNEHFTIIPKKVDIKNKGGKKKLSDIVTIKCDKEFTASQEIIIKAYKENQQEGVVAGKINVWANDASKHKQKKVVFVQLKTKISRTASVQKSNVLPEKNRINKYLEQAYIQLHPDSVVVTLDLTSDSDFSRFIKNNKIQKVSTPVAAIPATATTPAKPAIPRESIVSYLKRN</sequence>
<evidence type="ECO:0008006" key="3">
    <source>
        <dbReference type="Google" id="ProtNLM"/>
    </source>
</evidence>
<evidence type="ECO:0000313" key="1">
    <source>
        <dbReference type="EMBL" id="AZJ33795.1"/>
    </source>
</evidence>
<gene>
    <name evidence="1" type="ORF">D6200_14960</name>
</gene>
<evidence type="ECO:0000313" key="2">
    <source>
        <dbReference type="Proteomes" id="UP000269693"/>
    </source>
</evidence>
<dbReference type="InterPro" id="IPR041408">
    <property type="entry name" value="Hcp_Tssd"/>
</dbReference>
<proteinExistence type="predicted"/>
<keyword evidence="2" id="KW-1185">Reference proteome</keyword>
<dbReference type="EMBL" id="CP032544">
    <property type="protein sequence ID" value="AZJ33795.1"/>
    <property type="molecule type" value="Genomic_DNA"/>
</dbReference>
<dbReference type="RefSeq" id="WP_073181496.1">
    <property type="nucleotide sequence ID" value="NZ_CP032544.1"/>
</dbReference>